<dbReference type="Pfam" id="PF00300">
    <property type="entry name" value="His_Phos_1"/>
    <property type="match status" value="1"/>
</dbReference>
<proteinExistence type="predicted"/>
<dbReference type="InterPro" id="IPR029033">
    <property type="entry name" value="His_PPase_superfam"/>
</dbReference>
<dbReference type="RefSeq" id="WP_129242606.1">
    <property type="nucleotide sequence ID" value="NZ_UFQC01000022.1"/>
</dbReference>
<feature type="binding site" evidence="1">
    <location>
        <position position="59"/>
    </location>
    <ligand>
        <name>substrate</name>
    </ligand>
</feature>
<dbReference type="SMART" id="SM00855">
    <property type="entry name" value="PGAM"/>
    <property type="match status" value="1"/>
</dbReference>
<organism evidence="2 3">
    <name type="scientific">Achromobacter veterisilvae</name>
    <dbReference type="NCBI Taxonomy" id="2069367"/>
    <lineage>
        <taxon>Bacteria</taxon>
        <taxon>Pseudomonadati</taxon>
        <taxon>Pseudomonadota</taxon>
        <taxon>Betaproteobacteria</taxon>
        <taxon>Burkholderiales</taxon>
        <taxon>Alcaligenaceae</taxon>
        <taxon>Achromobacter</taxon>
    </lineage>
</organism>
<evidence type="ECO:0000256" key="1">
    <source>
        <dbReference type="PIRSR" id="PIRSR613078-2"/>
    </source>
</evidence>
<dbReference type="PANTHER" id="PTHR48100:SF10">
    <property type="entry name" value="2-CARBOXY-D-ARABINITOL-1-PHOSPHATASE-RELATED"/>
    <property type="match status" value="1"/>
</dbReference>
<dbReference type="AlphaFoldDB" id="A0A446CR20"/>
<dbReference type="PIRSF" id="PIRSF000709">
    <property type="entry name" value="6PFK_2-Ptase"/>
    <property type="match status" value="1"/>
</dbReference>
<dbReference type="GO" id="GO:0016791">
    <property type="term" value="F:phosphatase activity"/>
    <property type="evidence" value="ECO:0007669"/>
    <property type="project" value="TreeGrafter"/>
</dbReference>
<gene>
    <name evidence="2" type="primary">pspA</name>
    <name evidence="2" type="ORF">AVE30378_03954</name>
</gene>
<evidence type="ECO:0000313" key="2">
    <source>
        <dbReference type="EMBL" id="SSW70290.1"/>
    </source>
</evidence>
<evidence type="ECO:0000313" key="3">
    <source>
        <dbReference type="Proteomes" id="UP000289465"/>
    </source>
</evidence>
<keyword evidence="2" id="KW-0378">Hydrolase</keyword>
<protein>
    <submittedName>
        <fullName evidence="2">Phosphoserine phosphatase 1</fullName>
        <ecNumber evidence="2">3.1.3.3</ecNumber>
    </submittedName>
</protein>
<dbReference type="PANTHER" id="PTHR48100">
    <property type="entry name" value="BROAD-SPECIFICITY PHOSPHATASE YOR283W-RELATED"/>
    <property type="match status" value="1"/>
</dbReference>
<dbReference type="InterPro" id="IPR013078">
    <property type="entry name" value="His_Pase_superF_clade-1"/>
</dbReference>
<dbReference type="EMBL" id="UFQC01000022">
    <property type="protein sequence ID" value="SSW70290.1"/>
    <property type="molecule type" value="Genomic_DNA"/>
</dbReference>
<dbReference type="SUPFAM" id="SSF53254">
    <property type="entry name" value="Phosphoglycerate mutase-like"/>
    <property type="match status" value="1"/>
</dbReference>
<dbReference type="EC" id="3.1.3.3" evidence="2"/>
<dbReference type="Proteomes" id="UP000289465">
    <property type="component" value="Unassembled WGS sequence"/>
</dbReference>
<dbReference type="OrthoDB" id="9781415at2"/>
<name>A0A446CR20_9BURK</name>
<sequence>MTHIILTRHGHVDWIAPERFRGRAELPLSDLGQRQAAALGARVARSWTPSAIYASPLSRCQHTAQAIAKAAGGAVQTLPDLIDTDYGQWQRLTHQEVEKRWPQAFKRWFEHPDMTAIPSGETLAMVLVRSTAILRKMLDEHPDGQVVLVGHDSINRVILLHALGLPLSQYWRIRQDPCCVNELHLDANGCSLWRINETHHLIDIGP</sequence>
<reference evidence="2 3" key="1">
    <citation type="submission" date="2018-07" db="EMBL/GenBank/DDBJ databases">
        <authorList>
            <person name="Peeters C."/>
        </authorList>
    </citation>
    <scope>NUCLEOTIDE SEQUENCE [LARGE SCALE GENOMIC DNA]</scope>
    <source>
        <strain evidence="2 3">LMG 30378</strain>
    </source>
</reference>
<dbReference type="Gene3D" id="3.40.50.1240">
    <property type="entry name" value="Phosphoglycerate mutase-like"/>
    <property type="match status" value="1"/>
</dbReference>
<dbReference type="InterPro" id="IPR050275">
    <property type="entry name" value="PGM_Phosphatase"/>
</dbReference>
<accession>A0A446CR20</accession>
<dbReference type="CDD" id="cd07067">
    <property type="entry name" value="HP_PGM_like"/>
    <property type="match status" value="1"/>
</dbReference>